<dbReference type="EMBL" id="RBWU01000008">
    <property type="protein sequence ID" value="RKS68186.1"/>
    <property type="molecule type" value="Genomic_DNA"/>
</dbReference>
<evidence type="ECO:0000313" key="7">
    <source>
        <dbReference type="EMBL" id="RKS68186.1"/>
    </source>
</evidence>
<feature type="DNA-binding region" description="OmpR/PhoB-type" evidence="5">
    <location>
        <begin position="1"/>
        <end position="94"/>
    </location>
</feature>
<dbReference type="InterPro" id="IPR051677">
    <property type="entry name" value="AfsR-DnrI-RedD_regulator"/>
</dbReference>
<keyword evidence="8" id="KW-1185">Reference proteome</keyword>
<dbReference type="PROSITE" id="PS51755">
    <property type="entry name" value="OMPR_PHOB"/>
    <property type="match status" value="1"/>
</dbReference>
<name>A0A495QA52_9ACTN</name>
<dbReference type="InterPro" id="IPR036388">
    <property type="entry name" value="WH-like_DNA-bd_sf"/>
</dbReference>
<dbReference type="CDD" id="cd15831">
    <property type="entry name" value="BTAD"/>
    <property type="match status" value="1"/>
</dbReference>
<dbReference type="SMART" id="SM01043">
    <property type="entry name" value="BTAD"/>
    <property type="match status" value="1"/>
</dbReference>
<gene>
    <name evidence="7" type="ORF">BZB76_6434</name>
</gene>
<dbReference type="GO" id="GO:0000160">
    <property type="term" value="P:phosphorelay signal transduction system"/>
    <property type="evidence" value="ECO:0007669"/>
    <property type="project" value="InterPro"/>
</dbReference>
<protein>
    <submittedName>
        <fullName evidence="7">DNA-binding SARP family transcriptional activator</fullName>
    </submittedName>
</protein>
<proteinExistence type="inferred from homology"/>
<dbReference type="Gene3D" id="1.10.10.10">
    <property type="entry name" value="Winged helix-like DNA-binding domain superfamily/Winged helix DNA-binding domain"/>
    <property type="match status" value="1"/>
</dbReference>
<dbReference type="InterPro" id="IPR001867">
    <property type="entry name" value="OmpR/PhoB-type_DNA-bd"/>
</dbReference>
<keyword evidence="3 5" id="KW-0238">DNA-binding</keyword>
<dbReference type="RefSeq" id="WP_121438109.1">
    <property type="nucleotide sequence ID" value="NZ_RBWU01000008.1"/>
</dbReference>
<dbReference type="Proteomes" id="UP000274601">
    <property type="component" value="Unassembled WGS sequence"/>
</dbReference>
<dbReference type="OrthoDB" id="4054020at2"/>
<keyword evidence="4" id="KW-0804">Transcription</keyword>
<comment type="caution">
    <text evidence="7">The sequence shown here is derived from an EMBL/GenBank/DDBJ whole genome shotgun (WGS) entry which is preliminary data.</text>
</comment>
<evidence type="ECO:0000313" key="8">
    <source>
        <dbReference type="Proteomes" id="UP000274601"/>
    </source>
</evidence>
<evidence type="ECO:0000256" key="5">
    <source>
        <dbReference type="PROSITE-ProRule" id="PRU01091"/>
    </source>
</evidence>
<dbReference type="InterPro" id="IPR011990">
    <property type="entry name" value="TPR-like_helical_dom_sf"/>
</dbReference>
<evidence type="ECO:0000256" key="3">
    <source>
        <dbReference type="ARBA" id="ARBA00023125"/>
    </source>
</evidence>
<dbReference type="GO" id="GO:0006355">
    <property type="term" value="P:regulation of DNA-templated transcription"/>
    <property type="evidence" value="ECO:0007669"/>
    <property type="project" value="InterPro"/>
</dbReference>
<organism evidence="7 8">
    <name type="scientific">Actinomadura pelletieri DSM 43383</name>
    <dbReference type="NCBI Taxonomy" id="1120940"/>
    <lineage>
        <taxon>Bacteria</taxon>
        <taxon>Bacillati</taxon>
        <taxon>Actinomycetota</taxon>
        <taxon>Actinomycetes</taxon>
        <taxon>Streptosporangiales</taxon>
        <taxon>Thermomonosporaceae</taxon>
        <taxon>Actinomadura</taxon>
    </lineage>
</organism>
<dbReference type="PANTHER" id="PTHR35807">
    <property type="entry name" value="TRANSCRIPTIONAL REGULATOR REDD-RELATED"/>
    <property type="match status" value="1"/>
</dbReference>
<evidence type="ECO:0000259" key="6">
    <source>
        <dbReference type="PROSITE" id="PS51755"/>
    </source>
</evidence>
<sequence length="266" mass="30026">MRYEVLGPLRVNDGGEFSFISARKIETVLAVLLIRADQVVAPEELMAEIWADRPPRRATAGLHVYISQLRKFLQRPDQDGNRIVTRPAGYLLNKGGDDIDFHDLLRLADQGRAALREGRREDAEVLLEEALGLWHGPVLGDLRGGSGDVRCGPIVEGFTTWMAELRLECLELLAEAQLEMGRHRELVGRLYSLTAENPLRESFYRQLMLALYRSERQADALKVYHSARDTLRDELGLEPCRALRELQQAILVDDRELDLLAVSSAS</sequence>
<evidence type="ECO:0000256" key="2">
    <source>
        <dbReference type="ARBA" id="ARBA00023015"/>
    </source>
</evidence>
<dbReference type="Pfam" id="PF00486">
    <property type="entry name" value="Trans_reg_C"/>
    <property type="match status" value="1"/>
</dbReference>
<dbReference type="InterPro" id="IPR005158">
    <property type="entry name" value="BTAD"/>
</dbReference>
<reference evidence="7 8" key="1">
    <citation type="submission" date="2018-10" db="EMBL/GenBank/DDBJ databases">
        <title>Genomic Encyclopedia of Archaeal and Bacterial Type Strains, Phase II (KMG-II): from individual species to whole genera.</title>
        <authorList>
            <person name="Goeker M."/>
        </authorList>
    </citation>
    <scope>NUCLEOTIDE SEQUENCE [LARGE SCALE GENOMIC DNA]</scope>
    <source>
        <strain evidence="7 8">DSM 43383</strain>
    </source>
</reference>
<dbReference type="SUPFAM" id="SSF48452">
    <property type="entry name" value="TPR-like"/>
    <property type="match status" value="1"/>
</dbReference>
<dbReference type="Pfam" id="PF03704">
    <property type="entry name" value="BTAD"/>
    <property type="match status" value="1"/>
</dbReference>
<accession>A0A495QA52</accession>
<keyword evidence="2" id="KW-0805">Transcription regulation</keyword>
<feature type="domain" description="OmpR/PhoB-type" evidence="6">
    <location>
        <begin position="1"/>
        <end position="94"/>
    </location>
</feature>
<dbReference type="Gene3D" id="1.25.40.10">
    <property type="entry name" value="Tetratricopeptide repeat domain"/>
    <property type="match status" value="1"/>
</dbReference>
<dbReference type="SUPFAM" id="SSF46894">
    <property type="entry name" value="C-terminal effector domain of the bipartite response regulators"/>
    <property type="match status" value="1"/>
</dbReference>
<dbReference type="AlphaFoldDB" id="A0A495QA52"/>
<dbReference type="InterPro" id="IPR016032">
    <property type="entry name" value="Sig_transdc_resp-reg_C-effctor"/>
</dbReference>
<dbReference type="SMART" id="SM00862">
    <property type="entry name" value="Trans_reg_C"/>
    <property type="match status" value="1"/>
</dbReference>
<dbReference type="GO" id="GO:0003677">
    <property type="term" value="F:DNA binding"/>
    <property type="evidence" value="ECO:0007669"/>
    <property type="project" value="UniProtKB-UniRule"/>
</dbReference>
<evidence type="ECO:0000256" key="4">
    <source>
        <dbReference type="ARBA" id="ARBA00023163"/>
    </source>
</evidence>
<dbReference type="PANTHER" id="PTHR35807:SF1">
    <property type="entry name" value="TRANSCRIPTIONAL REGULATOR REDD"/>
    <property type="match status" value="1"/>
</dbReference>
<comment type="similarity">
    <text evidence="1">Belongs to the AfsR/DnrI/RedD regulatory family.</text>
</comment>
<evidence type="ECO:0000256" key="1">
    <source>
        <dbReference type="ARBA" id="ARBA00005820"/>
    </source>
</evidence>